<evidence type="ECO:0000259" key="5">
    <source>
        <dbReference type="PROSITE" id="PS51767"/>
    </source>
</evidence>
<dbReference type="CDD" id="cd05471">
    <property type="entry name" value="pepsin_like"/>
    <property type="match status" value="1"/>
</dbReference>
<comment type="caution">
    <text evidence="6">The sequence shown here is derived from an EMBL/GenBank/DDBJ whole genome shotgun (WGS) entry which is preliminary data.</text>
</comment>
<dbReference type="InterPro" id="IPR001461">
    <property type="entry name" value="Aspartic_peptidase_A1"/>
</dbReference>
<organism evidence="6 7">
    <name type="scientific">Rhizoclosmatium globosum</name>
    <dbReference type="NCBI Taxonomy" id="329046"/>
    <lineage>
        <taxon>Eukaryota</taxon>
        <taxon>Fungi</taxon>
        <taxon>Fungi incertae sedis</taxon>
        <taxon>Chytridiomycota</taxon>
        <taxon>Chytridiomycota incertae sedis</taxon>
        <taxon>Chytridiomycetes</taxon>
        <taxon>Chytridiales</taxon>
        <taxon>Chytriomycetaceae</taxon>
        <taxon>Rhizoclosmatium</taxon>
    </lineage>
</organism>
<evidence type="ECO:0000313" key="6">
    <source>
        <dbReference type="EMBL" id="ORY47448.1"/>
    </source>
</evidence>
<dbReference type="InterPro" id="IPR021109">
    <property type="entry name" value="Peptidase_aspartic_dom_sf"/>
</dbReference>
<keyword evidence="4" id="KW-0732">Signal</keyword>
<sequence length="428" mass="46404">MHVLPLITLVAASIPRTTAAAPTPADTALRFDINLSRPIRTTEHVGTLSRLASQASDGELCLDALCKGNDHSYLYADLYVGGSKTPTKVILDTGSSDTWVTGSTCHSSVQDAKDGACEPNEAGSVTVTPTKFNSTGKTAKTIYGQRDKISVDYAIYKTSIKFGSAEVSNFPVGVVYQMSGEVTVRGVLGLGFNSLSKIEQAFKGAENANFLDALKVSRFGIYVSPSDPTKGQVNFGYFNDKKYGVPGRELQWFPVIPVNGQYGHWIIDSSQMIISTIDYTRTERFLSYTSESKVVQGKTLVDSGSPLLTFTGNAADVINGWYNATYIEKLNQYRIPCEGGRSLILSLTIKSGEPRVEYTIPYSSLVSKLDSGECYSLIMNGAEDLGMSCFGSPFHQAAYIAHDKASKTVGFIPLNPKLMASTKSFWSF</sequence>
<evidence type="ECO:0000256" key="2">
    <source>
        <dbReference type="ARBA" id="ARBA00022750"/>
    </source>
</evidence>
<dbReference type="PANTHER" id="PTHR47966:SF51">
    <property type="entry name" value="BETA-SITE APP-CLEAVING ENZYME, ISOFORM A-RELATED"/>
    <property type="match status" value="1"/>
</dbReference>
<dbReference type="SUPFAM" id="SSF50630">
    <property type="entry name" value="Acid proteases"/>
    <property type="match status" value="1"/>
</dbReference>
<feature type="domain" description="Peptidase A1" evidence="5">
    <location>
        <begin position="74"/>
        <end position="412"/>
    </location>
</feature>
<dbReference type="PROSITE" id="PS00141">
    <property type="entry name" value="ASP_PROTEASE"/>
    <property type="match status" value="1"/>
</dbReference>
<gene>
    <name evidence="6" type="ORF">BCR33DRAFT_848779</name>
</gene>
<evidence type="ECO:0000313" key="7">
    <source>
        <dbReference type="Proteomes" id="UP000193642"/>
    </source>
</evidence>
<dbReference type="PROSITE" id="PS51767">
    <property type="entry name" value="PEPTIDASE_A1"/>
    <property type="match status" value="1"/>
</dbReference>
<feature type="signal peptide" evidence="4">
    <location>
        <begin position="1"/>
        <end position="20"/>
    </location>
</feature>
<accession>A0A1Y2CKA2</accession>
<dbReference type="InterPro" id="IPR033121">
    <property type="entry name" value="PEPTIDASE_A1"/>
</dbReference>
<keyword evidence="3" id="KW-0378">Hydrolase</keyword>
<dbReference type="STRING" id="329046.A0A1Y2CKA2"/>
<evidence type="ECO:0000256" key="4">
    <source>
        <dbReference type="SAM" id="SignalP"/>
    </source>
</evidence>
<keyword evidence="7" id="KW-1185">Reference proteome</keyword>
<dbReference type="Gene3D" id="2.40.70.10">
    <property type="entry name" value="Acid Proteases"/>
    <property type="match status" value="2"/>
</dbReference>
<evidence type="ECO:0000256" key="1">
    <source>
        <dbReference type="ARBA" id="ARBA00007447"/>
    </source>
</evidence>
<feature type="chain" id="PRO_5010995105" evidence="4">
    <location>
        <begin position="21"/>
        <end position="428"/>
    </location>
</feature>
<keyword evidence="3 6" id="KW-0645">Protease</keyword>
<keyword evidence="2 3" id="KW-0064">Aspartyl protease</keyword>
<dbReference type="AlphaFoldDB" id="A0A1Y2CKA2"/>
<dbReference type="PRINTS" id="PR00792">
    <property type="entry name" value="PEPSIN"/>
</dbReference>
<dbReference type="Pfam" id="PF00026">
    <property type="entry name" value="Asp"/>
    <property type="match status" value="1"/>
</dbReference>
<reference evidence="6 7" key="1">
    <citation type="submission" date="2016-07" db="EMBL/GenBank/DDBJ databases">
        <title>Pervasive Adenine N6-methylation of Active Genes in Fungi.</title>
        <authorList>
            <consortium name="DOE Joint Genome Institute"/>
            <person name="Mondo S.J."/>
            <person name="Dannebaum R.O."/>
            <person name="Kuo R.C."/>
            <person name="Labutti K."/>
            <person name="Haridas S."/>
            <person name="Kuo A."/>
            <person name="Salamov A."/>
            <person name="Ahrendt S.R."/>
            <person name="Lipzen A."/>
            <person name="Sullivan W."/>
            <person name="Andreopoulos W.B."/>
            <person name="Clum A."/>
            <person name="Lindquist E."/>
            <person name="Daum C."/>
            <person name="Ramamoorthy G.K."/>
            <person name="Gryganskyi A."/>
            <person name="Culley D."/>
            <person name="Magnuson J.K."/>
            <person name="James T.Y."/>
            <person name="O'Malley M.A."/>
            <person name="Stajich J.E."/>
            <person name="Spatafora J.W."/>
            <person name="Visel A."/>
            <person name="Grigoriev I.V."/>
        </authorList>
    </citation>
    <scope>NUCLEOTIDE SEQUENCE [LARGE SCALE GENOMIC DNA]</scope>
    <source>
        <strain evidence="6 7">JEL800</strain>
    </source>
</reference>
<comment type="similarity">
    <text evidence="1 3">Belongs to the peptidase A1 family.</text>
</comment>
<dbReference type="InterPro" id="IPR034164">
    <property type="entry name" value="Pepsin-like_dom"/>
</dbReference>
<dbReference type="InterPro" id="IPR001969">
    <property type="entry name" value="Aspartic_peptidase_AS"/>
</dbReference>
<proteinExistence type="inferred from homology"/>
<dbReference type="PANTHER" id="PTHR47966">
    <property type="entry name" value="BETA-SITE APP-CLEAVING ENZYME, ISOFORM A-RELATED"/>
    <property type="match status" value="1"/>
</dbReference>
<dbReference type="Proteomes" id="UP000193642">
    <property type="component" value="Unassembled WGS sequence"/>
</dbReference>
<dbReference type="GO" id="GO:0004190">
    <property type="term" value="F:aspartic-type endopeptidase activity"/>
    <property type="evidence" value="ECO:0007669"/>
    <property type="project" value="UniProtKB-KW"/>
</dbReference>
<evidence type="ECO:0000256" key="3">
    <source>
        <dbReference type="RuleBase" id="RU000454"/>
    </source>
</evidence>
<name>A0A1Y2CKA2_9FUNG</name>
<dbReference type="EMBL" id="MCGO01000014">
    <property type="protein sequence ID" value="ORY47448.1"/>
    <property type="molecule type" value="Genomic_DNA"/>
</dbReference>
<dbReference type="OrthoDB" id="660550at2759"/>
<dbReference type="GO" id="GO:0006508">
    <property type="term" value="P:proteolysis"/>
    <property type="evidence" value="ECO:0007669"/>
    <property type="project" value="UniProtKB-KW"/>
</dbReference>
<protein>
    <submittedName>
        <fullName evidence="6">Acid protease</fullName>
    </submittedName>
</protein>